<keyword evidence="6" id="KW-0686">Riboflavin biosynthesis</keyword>
<dbReference type="InterPro" id="IPR032677">
    <property type="entry name" value="GTP_cyclohydro_II"/>
</dbReference>
<protein>
    <recommendedName>
        <fullName evidence="5">GTP cyclohydrolase II</fullName>
        <ecNumber evidence="5">3.5.4.25</ecNumber>
    </recommendedName>
</protein>
<accession>A0A6A0AF37</accession>
<keyword evidence="8" id="KW-0547">Nucleotide-binding</keyword>
<feature type="domain" description="GTP cyclohydrolase II" evidence="14">
    <location>
        <begin position="66"/>
        <end position="233"/>
    </location>
</feature>
<comment type="similarity">
    <text evidence="3">In the N-terminal section; belongs to the DHBP synthase family.</text>
</comment>
<proteinExistence type="inferred from homology"/>
<evidence type="ECO:0000313" key="15">
    <source>
        <dbReference type="EMBL" id="GFH30891.1"/>
    </source>
</evidence>
<comment type="catalytic activity">
    <reaction evidence="12">
        <text>GTP + 4 H2O = 2,5-diamino-6-hydroxy-4-(5-phosphoribosylamino)-pyrimidine + formate + 2 phosphate + 3 H(+)</text>
        <dbReference type="Rhea" id="RHEA:23704"/>
        <dbReference type="ChEBI" id="CHEBI:15377"/>
        <dbReference type="ChEBI" id="CHEBI:15378"/>
        <dbReference type="ChEBI" id="CHEBI:15740"/>
        <dbReference type="ChEBI" id="CHEBI:37565"/>
        <dbReference type="ChEBI" id="CHEBI:43474"/>
        <dbReference type="ChEBI" id="CHEBI:58614"/>
        <dbReference type="EC" id="3.5.4.25"/>
    </reaction>
</comment>
<keyword evidence="16" id="KW-1185">Reference proteome</keyword>
<dbReference type="EMBL" id="BLLF01005216">
    <property type="protein sequence ID" value="GFH30891.1"/>
    <property type="molecule type" value="Genomic_DNA"/>
</dbReference>
<dbReference type="GO" id="GO:0009231">
    <property type="term" value="P:riboflavin biosynthetic process"/>
    <property type="evidence" value="ECO:0007669"/>
    <property type="project" value="UniProtKB-KW"/>
</dbReference>
<keyword evidence="10" id="KW-0862">Zinc</keyword>
<dbReference type="EC" id="3.5.4.25" evidence="5"/>
<evidence type="ECO:0000256" key="12">
    <source>
        <dbReference type="ARBA" id="ARBA00049295"/>
    </source>
</evidence>
<keyword evidence="7" id="KW-0479">Metal-binding</keyword>
<comment type="pathway">
    <text evidence="2">Cofactor biosynthesis; riboflavin biosynthesis; 5-amino-6-(D-ribitylamino)uracil from GTP: step 1/4.</text>
</comment>
<evidence type="ECO:0000256" key="13">
    <source>
        <dbReference type="SAM" id="MobiDB-lite"/>
    </source>
</evidence>
<evidence type="ECO:0000256" key="1">
    <source>
        <dbReference type="ARBA" id="ARBA00001947"/>
    </source>
</evidence>
<gene>
    <name evidence="15" type="ORF">HaLaN_29823</name>
</gene>
<dbReference type="InterPro" id="IPR036144">
    <property type="entry name" value="RibA-like_sf"/>
</dbReference>
<reference evidence="15 16" key="1">
    <citation type="submission" date="2020-02" db="EMBL/GenBank/DDBJ databases">
        <title>Draft genome sequence of Haematococcus lacustris strain NIES-144.</title>
        <authorList>
            <person name="Morimoto D."/>
            <person name="Nakagawa S."/>
            <person name="Yoshida T."/>
            <person name="Sawayama S."/>
        </authorList>
    </citation>
    <scope>NUCLEOTIDE SEQUENCE [LARGE SCALE GENOMIC DNA]</scope>
    <source>
        <strain evidence="15 16">NIES-144</strain>
    </source>
</reference>
<evidence type="ECO:0000259" key="14">
    <source>
        <dbReference type="Pfam" id="PF00925"/>
    </source>
</evidence>
<evidence type="ECO:0000256" key="6">
    <source>
        <dbReference type="ARBA" id="ARBA00022619"/>
    </source>
</evidence>
<evidence type="ECO:0000256" key="3">
    <source>
        <dbReference type="ARBA" id="ARBA00005520"/>
    </source>
</evidence>
<evidence type="ECO:0000256" key="8">
    <source>
        <dbReference type="ARBA" id="ARBA00022741"/>
    </source>
</evidence>
<dbReference type="FunFam" id="3.40.50.10990:FF:000001">
    <property type="entry name" value="Riboflavin biosynthesis protein RibBA"/>
    <property type="match status" value="1"/>
</dbReference>
<comment type="caution">
    <text evidence="15">The sequence shown here is derived from an EMBL/GenBank/DDBJ whole genome shotgun (WGS) entry which is preliminary data.</text>
</comment>
<comment type="cofactor">
    <cofactor evidence="1">
        <name>Zn(2+)</name>
        <dbReference type="ChEBI" id="CHEBI:29105"/>
    </cofactor>
</comment>
<dbReference type="CDD" id="cd00641">
    <property type="entry name" value="GTP_cyclohydro2"/>
    <property type="match status" value="1"/>
</dbReference>
<keyword evidence="11" id="KW-0342">GTP-binding</keyword>
<dbReference type="PANTHER" id="PTHR21327">
    <property type="entry name" value="GTP CYCLOHYDROLASE II-RELATED"/>
    <property type="match status" value="1"/>
</dbReference>
<dbReference type="Proteomes" id="UP000485058">
    <property type="component" value="Unassembled WGS sequence"/>
</dbReference>
<name>A0A6A0AF37_HAELA</name>
<dbReference type="GO" id="GO:0003935">
    <property type="term" value="F:GTP cyclohydrolase II activity"/>
    <property type="evidence" value="ECO:0007669"/>
    <property type="project" value="UniProtKB-EC"/>
</dbReference>
<evidence type="ECO:0000256" key="5">
    <source>
        <dbReference type="ARBA" id="ARBA00012762"/>
    </source>
</evidence>
<evidence type="ECO:0000256" key="10">
    <source>
        <dbReference type="ARBA" id="ARBA00022833"/>
    </source>
</evidence>
<dbReference type="GO" id="GO:0046872">
    <property type="term" value="F:metal ion binding"/>
    <property type="evidence" value="ECO:0007669"/>
    <property type="project" value="UniProtKB-KW"/>
</dbReference>
<dbReference type="NCBIfam" id="NF001591">
    <property type="entry name" value="PRK00393.1"/>
    <property type="match status" value="1"/>
</dbReference>
<dbReference type="Pfam" id="PF00925">
    <property type="entry name" value="GTP_cyclohydro2"/>
    <property type="match status" value="1"/>
</dbReference>
<evidence type="ECO:0000256" key="2">
    <source>
        <dbReference type="ARBA" id="ARBA00004853"/>
    </source>
</evidence>
<dbReference type="Gene3D" id="3.40.50.10990">
    <property type="entry name" value="GTP cyclohydrolase II"/>
    <property type="match status" value="1"/>
</dbReference>
<dbReference type="PANTHER" id="PTHR21327:SF47">
    <property type="entry name" value="GTP CYCLOHYDROLASE II DOMAIN-CONTAINING PROTEIN"/>
    <property type="match status" value="1"/>
</dbReference>
<keyword evidence="9" id="KW-0378">Hydrolase</keyword>
<feature type="region of interest" description="Disordered" evidence="13">
    <location>
        <begin position="296"/>
        <end position="332"/>
    </location>
</feature>
<dbReference type="GO" id="GO:0005829">
    <property type="term" value="C:cytosol"/>
    <property type="evidence" value="ECO:0007669"/>
    <property type="project" value="TreeGrafter"/>
</dbReference>
<evidence type="ECO:0000313" key="16">
    <source>
        <dbReference type="Proteomes" id="UP000485058"/>
    </source>
</evidence>
<dbReference type="SUPFAM" id="SSF142695">
    <property type="entry name" value="RibA-like"/>
    <property type="match status" value="1"/>
</dbReference>
<organism evidence="15 16">
    <name type="scientific">Haematococcus lacustris</name>
    <name type="common">Green alga</name>
    <name type="synonym">Haematococcus pluvialis</name>
    <dbReference type="NCBI Taxonomy" id="44745"/>
    <lineage>
        <taxon>Eukaryota</taxon>
        <taxon>Viridiplantae</taxon>
        <taxon>Chlorophyta</taxon>
        <taxon>core chlorophytes</taxon>
        <taxon>Chlorophyceae</taxon>
        <taxon>CS clade</taxon>
        <taxon>Chlamydomonadales</taxon>
        <taxon>Haematococcaceae</taxon>
        <taxon>Haematococcus</taxon>
    </lineage>
</organism>
<dbReference type="AlphaFoldDB" id="A0A6A0AF37"/>
<dbReference type="InterPro" id="IPR000926">
    <property type="entry name" value="RibA"/>
</dbReference>
<evidence type="ECO:0000256" key="7">
    <source>
        <dbReference type="ARBA" id="ARBA00022723"/>
    </source>
</evidence>
<dbReference type="GO" id="GO:0008686">
    <property type="term" value="F:3,4-dihydroxy-2-butanone-4-phosphate synthase activity"/>
    <property type="evidence" value="ECO:0007669"/>
    <property type="project" value="TreeGrafter"/>
</dbReference>
<evidence type="ECO:0000256" key="4">
    <source>
        <dbReference type="ARBA" id="ARBA00008976"/>
    </source>
</evidence>
<sequence>MSRAPTRCRWRSIEHSPWSQPRVQHCRATPAAESASNTVTIGCQPCMDGTTTMEIDEAKVITKFIAETLLPTRHGVFRLRGYKHSVDGGLTFTEPTAIMCGAVENCENVPVRVHDACYTSEVLGSLKCDCAEQLTLAMEMIHSNPPGIVIYLQQEGRGIGLANKIAAYSLQESGLDTVDANRALGLPDDCREYTSVRNILAGLGVKSIQLITNNPRKINGLRALGLNITGRVPCIVQAANEHNVGYLQAKESRMDHLLEGQFCYWNHGGEPTLPIATTLAKGGMGLPKNLKINGAGRVSLDEGDQDGRPVQPAVQSLPPVMPESQFRAVEGG</sequence>
<comment type="similarity">
    <text evidence="4">In the C-terminal section; belongs to the GTP cyclohydrolase II family.</text>
</comment>
<evidence type="ECO:0000256" key="11">
    <source>
        <dbReference type="ARBA" id="ARBA00023134"/>
    </source>
</evidence>
<evidence type="ECO:0000256" key="9">
    <source>
        <dbReference type="ARBA" id="ARBA00022801"/>
    </source>
</evidence>
<dbReference type="GO" id="GO:0005525">
    <property type="term" value="F:GTP binding"/>
    <property type="evidence" value="ECO:0007669"/>
    <property type="project" value="UniProtKB-KW"/>
</dbReference>